<evidence type="ECO:0008006" key="4">
    <source>
        <dbReference type="Google" id="ProtNLM"/>
    </source>
</evidence>
<keyword evidence="1" id="KW-0472">Membrane</keyword>
<sequence>MDSLNFQQNIKVEKNNVILRYKRPQIVTSLFRFIELYMFFFVISRFSAQLRPSVEYFKGLCITLISPLFVFLVGNAIVIILFLLKYYQPSSTKHGSTVNHAKDDFYYKACIPSTRQVKRKIYRSKSERLMNKLSVPANNRVLRRSATVACGRYGEKPAAEMTGAEFRRTVEAFIAKQQRFLREEEFSATQA</sequence>
<protein>
    <recommendedName>
        <fullName evidence="4">DUF4408 domain-containing protein</fullName>
    </recommendedName>
</protein>
<dbReference type="Proteomes" id="UP000823775">
    <property type="component" value="Unassembled WGS sequence"/>
</dbReference>
<accession>A0ABS8RK16</accession>
<proteinExistence type="predicted"/>
<dbReference type="PANTHER" id="PTHR33640:SF8">
    <property type="entry name" value="TRANSMEMBRANE PROTEIN"/>
    <property type="match status" value="1"/>
</dbReference>
<feature type="transmembrane region" description="Helical" evidence="1">
    <location>
        <begin position="56"/>
        <end position="84"/>
    </location>
</feature>
<gene>
    <name evidence="2" type="ORF">HAX54_023127</name>
</gene>
<dbReference type="EMBL" id="JACEIK010000028">
    <property type="protein sequence ID" value="MCD7447098.1"/>
    <property type="molecule type" value="Genomic_DNA"/>
</dbReference>
<comment type="caution">
    <text evidence="2">The sequence shown here is derived from an EMBL/GenBank/DDBJ whole genome shotgun (WGS) entry which is preliminary data.</text>
</comment>
<evidence type="ECO:0000313" key="2">
    <source>
        <dbReference type="EMBL" id="MCD7447098.1"/>
    </source>
</evidence>
<keyword evidence="3" id="KW-1185">Reference proteome</keyword>
<dbReference type="PANTHER" id="PTHR33640">
    <property type="entry name" value="TRANSMEMBRANE PROTEIN"/>
    <property type="match status" value="1"/>
</dbReference>
<organism evidence="2 3">
    <name type="scientific">Datura stramonium</name>
    <name type="common">Jimsonweed</name>
    <name type="synonym">Common thornapple</name>
    <dbReference type="NCBI Taxonomy" id="4076"/>
    <lineage>
        <taxon>Eukaryota</taxon>
        <taxon>Viridiplantae</taxon>
        <taxon>Streptophyta</taxon>
        <taxon>Embryophyta</taxon>
        <taxon>Tracheophyta</taxon>
        <taxon>Spermatophyta</taxon>
        <taxon>Magnoliopsida</taxon>
        <taxon>eudicotyledons</taxon>
        <taxon>Gunneridae</taxon>
        <taxon>Pentapetalae</taxon>
        <taxon>asterids</taxon>
        <taxon>lamiids</taxon>
        <taxon>Solanales</taxon>
        <taxon>Solanaceae</taxon>
        <taxon>Solanoideae</taxon>
        <taxon>Datureae</taxon>
        <taxon>Datura</taxon>
    </lineage>
</organism>
<reference evidence="2 3" key="1">
    <citation type="journal article" date="2021" name="BMC Genomics">
        <title>Datura genome reveals duplications of psychoactive alkaloid biosynthetic genes and high mutation rate following tissue culture.</title>
        <authorList>
            <person name="Rajewski A."/>
            <person name="Carter-House D."/>
            <person name="Stajich J."/>
            <person name="Litt A."/>
        </authorList>
    </citation>
    <scope>NUCLEOTIDE SEQUENCE [LARGE SCALE GENOMIC DNA]</scope>
    <source>
        <strain evidence="2">AR-01</strain>
    </source>
</reference>
<name>A0ABS8RK16_DATST</name>
<evidence type="ECO:0000313" key="3">
    <source>
        <dbReference type="Proteomes" id="UP000823775"/>
    </source>
</evidence>
<feature type="transmembrane region" description="Helical" evidence="1">
    <location>
        <begin position="30"/>
        <end position="50"/>
    </location>
</feature>
<keyword evidence="1" id="KW-1133">Transmembrane helix</keyword>
<keyword evidence="1" id="KW-0812">Transmembrane</keyword>
<evidence type="ECO:0000256" key="1">
    <source>
        <dbReference type="SAM" id="Phobius"/>
    </source>
</evidence>